<dbReference type="InterPro" id="IPR001387">
    <property type="entry name" value="Cro/C1-type_HTH"/>
</dbReference>
<proteinExistence type="predicted"/>
<evidence type="ECO:0000313" key="4">
    <source>
        <dbReference type="EMBL" id="MTV48993.1"/>
    </source>
</evidence>
<protein>
    <submittedName>
        <fullName evidence="4">LysM peptidoglycan-binding domain-containing protein</fullName>
    </submittedName>
</protein>
<organism evidence="4 5">
    <name type="scientific">Heliobacterium mobile</name>
    <name type="common">Heliobacillus mobilis</name>
    <dbReference type="NCBI Taxonomy" id="28064"/>
    <lineage>
        <taxon>Bacteria</taxon>
        <taxon>Bacillati</taxon>
        <taxon>Bacillota</taxon>
        <taxon>Clostridia</taxon>
        <taxon>Eubacteriales</taxon>
        <taxon>Heliobacteriaceae</taxon>
        <taxon>Heliobacterium</taxon>
    </lineage>
</organism>
<dbReference type="Pfam" id="PF00188">
    <property type="entry name" value="CAP"/>
    <property type="match status" value="1"/>
</dbReference>
<dbReference type="AlphaFoldDB" id="A0A6I3SJG5"/>
<dbReference type="Gene3D" id="3.10.350.10">
    <property type="entry name" value="LysM domain"/>
    <property type="match status" value="2"/>
</dbReference>
<dbReference type="PANTHER" id="PTHR31157">
    <property type="entry name" value="SCP DOMAIN-CONTAINING PROTEIN"/>
    <property type="match status" value="1"/>
</dbReference>
<dbReference type="Pfam" id="PF01476">
    <property type="entry name" value="LysM"/>
    <property type="match status" value="2"/>
</dbReference>
<feature type="domain" description="LysM" evidence="3">
    <location>
        <begin position="30"/>
        <end position="73"/>
    </location>
</feature>
<evidence type="ECO:0000256" key="1">
    <source>
        <dbReference type="SAM" id="SignalP"/>
    </source>
</evidence>
<name>A0A6I3SJG5_HELMO</name>
<evidence type="ECO:0000259" key="3">
    <source>
        <dbReference type="PROSITE" id="PS51782"/>
    </source>
</evidence>
<dbReference type="InterPro" id="IPR014044">
    <property type="entry name" value="CAP_dom"/>
</dbReference>
<keyword evidence="1" id="KW-0732">Signal</keyword>
<reference evidence="4 5" key="1">
    <citation type="submission" date="2019-11" db="EMBL/GenBank/DDBJ databases">
        <title>Whole-genome sequence of a the green, strictly anaerobic photosynthetic bacterium Heliobacillus mobilis DSM 6151.</title>
        <authorList>
            <person name="Kyndt J.A."/>
            <person name="Meyer T.E."/>
        </authorList>
    </citation>
    <scope>NUCLEOTIDE SEQUENCE [LARGE SCALE GENOMIC DNA]</scope>
    <source>
        <strain evidence="4 5">DSM 6151</strain>
    </source>
</reference>
<dbReference type="CDD" id="cd00118">
    <property type="entry name" value="LysM"/>
    <property type="match status" value="2"/>
</dbReference>
<feature type="chain" id="PRO_5026238488" evidence="1">
    <location>
        <begin position="29"/>
        <end position="261"/>
    </location>
</feature>
<dbReference type="RefSeq" id="WP_155476085.1">
    <property type="nucleotide sequence ID" value="NZ_WNKU01000007.1"/>
</dbReference>
<feature type="domain" description="HTH cro/C1-type" evidence="2">
    <location>
        <begin position="82"/>
        <end position="103"/>
    </location>
</feature>
<keyword evidence="5" id="KW-1185">Reference proteome</keyword>
<sequence length="261" mass="28090">MKRKAWTLASSLLAGMLLVTSLAGPAMASSNYTVRSGDTLWRIAATNGVSVSNLMQANNMSSTAIYPGQTLTIPSSQGKTYRVVSGDTMWKIASKLGVSLNSLTQANPQVNPNYLYVGQVLNVPSSVTAPQPSPQPAPQLSFAQQVAQLVNAERAKAGLQPLRMDGPLSAMATDKAKDMIQNNYFSHTSPTYGSPFDMMKQYGIAYSYAGENIAEGQQSPQEVMQGWMNSSGHRANILNSNYDTIGVGYYQGAWVQEFIGN</sequence>
<dbReference type="NCBIfam" id="TIGR02909">
    <property type="entry name" value="spore_YkwD"/>
    <property type="match status" value="1"/>
</dbReference>
<dbReference type="SMART" id="SM00257">
    <property type="entry name" value="LysM"/>
    <property type="match status" value="2"/>
</dbReference>
<dbReference type="Proteomes" id="UP000430670">
    <property type="component" value="Unassembled WGS sequence"/>
</dbReference>
<dbReference type="SUPFAM" id="SSF55797">
    <property type="entry name" value="PR-1-like"/>
    <property type="match status" value="1"/>
</dbReference>
<dbReference type="InterPro" id="IPR014258">
    <property type="entry name" value="CAP_domain_YkwD-like"/>
</dbReference>
<dbReference type="InterPro" id="IPR036779">
    <property type="entry name" value="LysM_dom_sf"/>
</dbReference>
<dbReference type="InterPro" id="IPR018392">
    <property type="entry name" value="LysM"/>
</dbReference>
<dbReference type="PROSITE" id="PS50943">
    <property type="entry name" value="HTH_CROC1"/>
    <property type="match status" value="1"/>
</dbReference>
<dbReference type="EMBL" id="WNKU01000007">
    <property type="protein sequence ID" value="MTV48993.1"/>
    <property type="molecule type" value="Genomic_DNA"/>
</dbReference>
<dbReference type="Gene3D" id="3.40.33.10">
    <property type="entry name" value="CAP"/>
    <property type="match status" value="1"/>
</dbReference>
<dbReference type="PROSITE" id="PS51782">
    <property type="entry name" value="LYSM"/>
    <property type="match status" value="2"/>
</dbReference>
<evidence type="ECO:0000313" key="5">
    <source>
        <dbReference type="Proteomes" id="UP000430670"/>
    </source>
</evidence>
<accession>A0A6I3SJG5</accession>
<evidence type="ECO:0000259" key="2">
    <source>
        <dbReference type="PROSITE" id="PS50943"/>
    </source>
</evidence>
<feature type="domain" description="LysM" evidence="3">
    <location>
        <begin position="79"/>
        <end position="123"/>
    </location>
</feature>
<dbReference type="OrthoDB" id="9783944at2"/>
<feature type="signal peptide" evidence="1">
    <location>
        <begin position="1"/>
        <end position="28"/>
    </location>
</feature>
<comment type="caution">
    <text evidence="4">The sequence shown here is derived from an EMBL/GenBank/DDBJ whole genome shotgun (WGS) entry which is preliminary data.</text>
</comment>
<dbReference type="SUPFAM" id="SSF54106">
    <property type="entry name" value="LysM domain"/>
    <property type="match status" value="2"/>
</dbReference>
<dbReference type="CDD" id="cd05379">
    <property type="entry name" value="CAP_bacterial"/>
    <property type="match status" value="1"/>
</dbReference>
<gene>
    <name evidence="4" type="ORF">GJ688_08370</name>
</gene>
<dbReference type="InterPro" id="IPR035940">
    <property type="entry name" value="CAP_sf"/>
</dbReference>
<dbReference type="PANTHER" id="PTHR31157:SF1">
    <property type="entry name" value="SCP DOMAIN-CONTAINING PROTEIN"/>
    <property type="match status" value="1"/>
</dbReference>